<dbReference type="Gene3D" id="1.10.357.10">
    <property type="entry name" value="Tetracycline Repressor, domain 2"/>
    <property type="match status" value="1"/>
</dbReference>
<dbReference type="PANTHER" id="PTHR30055:SF243">
    <property type="entry name" value="HTH-TYPE TRANSCRIPTIONAL REGULATOR RV1816"/>
    <property type="match status" value="1"/>
</dbReference>
<dbReference type="GO" id="GO:0000976">
    <property type="term" value="F:transcription cis-regulatory region binding"/>
    <property type="evidence" value="ECO:0007669"/>
    <property type="project" value="TreeGrafter"/>
</dbReference>
<dbReference type="Proteomes" id="UP000546126">
    <property type="component" value="Unassembled WGS sequence"/>
</dbReference>
<gene>
    <name evidence="6" type="ORF">HT134_38040</name>
</gene>
<dbReference type="AlphaFoldDB" id="A0A7Y6IXH5"/>
<evidence type="ECO:0000259" key="5">
    <source>
        <dbReference type="PROSITE" id="PS50977"/>
    </source>
</evidence>
<dbReference type="Pfam" id="PF00440">
    <property type="entry name" value="TetR_N"/>
    <property type="match status" value="1"/>
</dbReference>
<dbReference type="EMBL" id="JABWGO010000013">
    <property type="protein sequence ID" value="NUW45876.1"/>
    <property type="molecule type" value="Genomic_DNA"/>
</dbReference>
<sequence>MQEQTAGRRARLRAQTTAEIKAIALKHLSEGGPDAVSLRAIGREMGMSGSAIYSYFDTRDALITTLINDIYTSLLDQVESARDAVPPDDIAGRIVAWGQAVRLWSLSNPQGFRLIYGDPVAGYHAPTGGPAPEAAKRACLGLTELAAAAWPRAKATQAFIEHQWSDFSPGLADTVREHFPDLPPAAVALALRMWGRMHGLIALEVYGHLGTQTGDPAKLYHAELLDLLRSLGLQVEHVRHPGTPRASA</sequence>
<accession>A0A7Y6IXH5</accession>
<evidence type="ECO:0000256" key="3">
    <source>
        <dbReference type="ARBA" id="ARBA00023163"/>
    </source>
</evidence>
<dbReference type="InterPro" id="IPR025996">
    <property type="entry name" value="MT1864/Rv1816-like_C"/>
</dbReference>
<dbReference type="SUPFAM" id="SSF46689">
    <property type="entry name" value="Homeodomain-like"/>
    <property type="match status" value="1"/>
</dbReference>
<dbReference type="InterPro" id="IPR001647">
    <property type="entry name" value="HTH_TetR"/>
</dbReference>
<dbReference type="PANTHER" id="PTHR30055">
    <property type="entry name" value="HTH-TYPE TRANSCRIPTIONAL REGULATOR RUTR"/>
    <property type="match status" value="1"/>
</dbReference>
<dbReference type="GO" id="GO:0003700">
    <property type="term" value="F:DNA-binding transcription factor activity"/>
    <property type="evidence" value="ECO:0007669"/>
    <property type="project" value="TreeGrafter"/>
</dbReference>
<dbReference type="InterPro" id="IPR050109">
    <property type="entry name" value="HTH-type_TetR-like_transc_reg"/>
</dbReference>
<keyword evidence="3" id="KW-0804">Transcription</keyword>
<evidence type="ECO:0000256" key="4">
    <source>
        <dbReference type="PROSITE-ProRule" id="PRU00335"/>
    </source>
</evidence>
<feature type="domain" description="HTH tetR-type" evidence="5">
    <location>
        <begin position="14"/>
        <end position="74"/>
    </location>
</feature>
<feature type="DNA-binding region" description="H-T-H motif" evidence="4">
    <location>
        <begin position="37"/>
        <end position="56"/>
    </location>
</feature>
<proteinExistence type="predicted"/>
<reference evidence="6 7" key="1">
    <citation type="submission" date="2020-06" db="EMBL/GenBank/DDBJ databases">
        <authorList>
            <person name="Chanama M."/>
        </authorList>
    </citation>
    <scope>NUCLEOTIDE SEQUENCE [LARGE SCALE GENOMIC DNA]</scope>
    <source>
        <strain evidence="6 7">TBRC6557</strain>
    </source>
</reference>
<name>A0A7Y6IXH5_9ACTN</name>
<comment type="caution">
    <text evidence="6">The sequence shown here is derived from an EMBL/GenBank/DDBJ whole genome shotgun (WGS) entry which is preliminary data.</text>
</comment>
<dbReference type="PROSITE" id="PS50977">
    <property type="entry name" value="HTH_TETR_2"/>
    <property type="match status" value="1"/>
</dbReference>
<evidence type="ECO:0000256" key="2">
    <source>
        <dbReference type="ARBA" id="ARBA00023125"/>
    </source>
</evidence>
<dbReference type="InterPro" id="IPR009057">
    <property type="entry name" value="Homeodomain-like_sf"/>
</dbReference>
<dbReference type="Pfam" id="PF13305">
    <property type="entry name" value="TetR_C_33"/>
    <property type="match status" value="1"/>
</dbReference>
<evidence type="ECO:0000256" key="1">
    <source>
        <dbReference type="ARBA" id="ARBA00023015"/>
    </source>
</evidence>
<dbReference type="InterPro" id="IPR036271">
    <property type="entry name" value="Tet_transcr_reg_TetR-rel_C_sf"/>
</dbReference>
<keyword evidence="2 4" id="KW-0238">DNA-binding</keyword>
<dbReference type="RefSeq" id="WP_175605334.1">
    <property type="nucleotide sequence ID" value="NZ_JABWGO010000013.1"/>
</dbReference>
<organism evidence="6 7">
    <name type="scientific">Nonomuraea rhodomycinica</name>
    <dbReference type="NCBI Taxonomy" id="1712872"/>
    <lineage>
        <taxon>Bacteria</taxon>
        <taxon>Bacillati</taxon>
        <taxon>Actinomycetota</taxon>
        <taxon>Actinomycetes</taxon>
        <taxon>Streptosporangiales</taxon>
        <taxon>Streptosporangiaceae</taxon>
        <taxon>Nonomuraea</taxon>
    </lineage>
</organism>
<evidence type="ECO:0000313" key="6">
    <source>
        <dbReference type="EMBL" id="NUW45876.1"/>
    </source>
</evidence>
<keyword evidence="7" id="KW-1185">Reference proteome</keyword>
<protein>
    <submittedName>
        <fullName evidence="6">TetR/AcrR family transcriptional regulator</fullName>
    </submittedName>
</protein>
<dbReference type="SUPFAM" id="SSF48498">
    <property type="entry name" value="Tetracyclin repressor-like, C-terminal domain"/>
    <property type="match status" value="1"/>
</dbReference>
<evidence type="ECO:0000313" key="7">
    <source>
        <dbReference type="Proteomes" id="UP000546126"/>
    </source>
</evidence>
<keyword evidence="1" id="KW-0805">Transcription regulation</keyword>